<feature type="transmembrane region" description="Helical" evidence="6">
    <location>
        <begin position="6"/>
        <end position="27"/>
    </location>
</feature>
<feature type="transmembrane region" description="Helical" evidence="6">
    <location>
        <begin position="213"/>
        <end position="235"/>
    </location>
</feature>
<evidence type="ECO:0000256" key="2">
    <source>
        <dbReference type="ARBA" id="ARBA00022448"/>
    </source>
</evidence>
<feature type="transmembrane region" description="Helical" evidence="6">
    <location>
        <begin position="174"/>
        <end position="193"/>
    </location>
</feature>
<evidence type="ECO:0000313" key="9">
    <source>
        <dbReference type="Proteomes" id="UP000316798"/>
    </source>
</evidence>
<dbReference type="InterPro" id="IPR004680">
    <property type="entry name" value="Cit_transptr-like_dom"/>
</dbReference>
<reference evidence="8 9" key="1">
    <citation type="submission" date="2019-01" db="EMBL/GenBank/DDBJ databases">
        <title>Genomic insights into a novel species Rhodoferax sp.</title>
        <authorList>
            <person name="Jin L."/>
        </authorList>
    </citation>
    <scope>NUCLEOTIDE SEQUENCE [LARGE SCALE GENOMIC DNA]</scope>
    <source>
        <strain evidence="8 9">CHu59-6-5</strain>
    </source>
</reference>
<sequence>MAPGQIATYPSLVDWPTMAALTGLLLLTKGVENSGALHRLGRWAIARVNTQRSAALCLVLAAAALSTLLTNDVALFVVVPLTLGVCRIARLPATRLVVFEALAVNAGSALTPIGNPQNLFLWQLSGSSFGHFVAHMLPLVAVLMVLLLALTVASFPARPMHVDLQENEQPLDRTLLGVSLALYVPFLLLTDLHQAPWALAALTLIFLMVRRRVLLQIDWGLLLVFILMFVDLRLLAGQSLVHGWMGRLDLVQPQHLFWAGVGVSQIISNVPAAIALAEYSHDWRVIAYGVNIGGFGVMVGSLANLIALRMVGDRRAWLSFHAYSLPFLGIASIVGYALLHG</sequence>
<evidence type="ECO:0000256" key="1">
    <source>
        <dbReference type="ARBA" id="ARBA00004141"/>
    </source>
</evidence>
<evidence type="ECO:0000256" key="3">
    <source>
        <dbReference type="ARBA" id="ARBA00022692"/>
    </source>
</evidence>
<dbReference type="Proteomes" id="UP000316798">
    <property type="component" value="Chromosome"/>
</dbReference>
<dbReference type="AlphaFoldDB" id="A0A515DGW5"/>
<name>A0A515DGW5_9BURK</name>
<feature type="transmembrane region" description="Helical" evidence="6">
    <location>
        <begin position="133"/>
        <end position="153"/>
    </location>
</feature>
<gene>
    <name evidence="8" type="ORF">EUB48_06370</name>
</gene>
<protein>
    <submittedName>
        <fullName evidence="8">Anion transporter</fullName>
    </submittedName>
</protein>
<dbReference type="Pfam" id="PF03600">
    <property type="entry name" value="CitMHS"/>
    <property type="match status" value="1"/>
</dbReference>
<dbReference type="OrthoDB" id="3177666at2"/>
<comment type="subcellular location">
    <subcellularLocation>
        <location evidence="1">Membrane</location>
        <topology evidence="1">Multi-pass membrane protein</topology>
    </subcellularLocation>
</comment>
<keyword evidence="2" id="KW-0813">Transport</keyword>
<accession>A0A515DGW5</accession>
<dbReference type="EMBL" id="CP035503">
    <property type="protein sequence ID" value="QDL39666.1"/>
    <property type="molecule type" value="Genomic_DNA"/>
</dbReference>
<feature type="domain" description="Citrate transporter-like" evidence="7">
    <location>
        <begin position="12"/>
        <end position="277"/>
    </location>
</feature>
<dbReference type="GO" id="GO:0016020">
    <property type="term" value="C:membrane"/>
    <property type="evidence" value="ECO:0007669"/>
    <property type="project" value="UniProtKB-SubCell"/>
</dbReference>
<feature type="transmembrane region" description="Helical" evidence="6">
    <location>
        <begin position="285"/>
        <end position="308"/>
    </location>
</feature>
<evidence type="ECO:0000256" key="4">
    <source>
        <dbReference type="ARBA" id="ARBA00022989"/>
    </source>
</evidence>
<dbReference type="PANTHER" id="PTHR43568:SF1">
    <property type="entry name" value="P PROTEIN"/>
    <property type="match status" value="1"/>
</dbReference>
<feature type="transmembrane region" description="Helical" evidence="6">
    <location>
        <begin position="320"/>
        <end position="339"/>
    </location>
</feature>
<proteinExistence type="predicted"/>
<organism evidence="8 9">
    <name type="scientific">Rhodoferax sediminis</name>
    <dbReference type="NCBI Taxonomy" id="2509614"/>
    <lineage>
        <taxon>Bacteria</taxon>
        <taxon>Pseudomonadati</taxon>
        <taxon>Pseudomonadota</taxon>
        <taxon>Betaproteobacteria</taxon>
        <taxon>Burkholderiales</taxon>
        <taxon>Comamonadaceae</taxon>
        <taxon>Rhodoferax</taxon>
    </lineage>
</organism>
<keyword evidence="9" id="KW-1185">Reference proteome</keyword>
<keyword evidence="3 6" id="KW-0812">Transmembrane</keyword>
<evidence type="ECO:0000256" key="5">
    <source>
        <dbReference type="ARBA" id="ARBA00023136"/>
    </source>
</evidence>
<dbReference type="PANTHER" id="PTHR43568">
    <property type="entry name" value="P PROTEIN"/>
    <property type="match status" value="1"/>
</dbReference>
<dbReference type="InterPro" id="IPR051475">
    <property type="entry name" value="Diverse_Ion_Transporter"/>
</dbReference>
<feature type="transmembrane region" description="Helical" evidence="6">
    <location>
        <begin position="256"/>
        <end position="279"/>
    </location>
</feature>
<evidence type="ECO:0000259" key="7">
    <source>
        <dbReference type="Pfam" id="PF03600"/>
    </source>
</evidence>
<keyword evidence="4 6" id="KW-1133">Transmembrane helix</keyword>
<evidence type="ECO:0000256" key="6">
    <source>
        <dbReference type="SAM" id="Phobius"/>
    </source>
</evidence>
<evidence type="ECO:0000313" key="8">
    <source>
        <dbReference type="EMBL" id="QDL39666.1"/>
    </source>
</evidence>
<dbReference type="GO" id="GO:0055085">
    <property type="term" value="P:transmembrane transport"/>
    <property type="evidence" value="ECO:0007669"/>
    <property type="project" value="InterPro"/>
</dbReference>
<keyword evidence="5 6" id="KW-0472">Membrane</keyword>
<dbReference type="KEGG" id="rhf:EUB48_06370"/>